<dbReference type="PANTHER" id="PTHR20905">
    <property type="entry name" value="N-ACETYLTRANSFERASE-RELATED"/>
    <property type="match status" value="1"/>
</dbReference>
<dbReference type="SUPFAM" id="SSF55729">
    <property type="entry name" value="Acyl-CoA N-acyltransferases (Nat)"/>
    <property type="match status" value="1"/>
</dbReference>
<dbReference type="InterPro" id="IPR016181">
    <property type="entry name" value="Acyl_CoA_acyltransferase"/>
</dbReference>
<reference evidence="2 3" key="1">
    <citation type="submission" date="2024-05" db="EMBL/GenBank/DDBJ databases">
        <authorList>
            <person name="Wallberg A."/>
        </authorList>
    </citation>
    <scope>NUCLEOTIDE SEQUENCE [LARGE SCALE GENOMIC DNA]</scope>
</reference>
<dbReference type="PROSITE" id="PS51186">
    <property type="entry name" value="GNAT"/>
    <property type="match status" value="1"/>
</dbReference>
<dbReference type="InterPro" id="IPR000182">
    <property type="entry name" value="GNAT_dom"/>
</dbReference>
<dbReference type="CDD" id="cd04301">
    <property type="entry name" value="NAT_SF"/>
    <property type="match status" value="1"/>
</dbReference>
<dbReference type="Pfam" id="PF00583">
    <property type="entry name" value="Acetyltransf_1"/>
    <property type="match status" value="1"/>
</dbReference>
<dbReference type="AlphaFoldDB" id="A0AAV2RGJ7"/>
<dbReference type="PANTHER" id="PTHR20905:SF1">
    <property type="entry name" value="AT07410P-RELATED"/>
    <property type="match status" value="1"/>
</dbReference>
<evidence type="ECO:0000313" key="3">
    <source>
        <dbReference type="Proteomes" id="UP001497623"/>
    </source>
</evidence>
<accession>A0AAV2RGJ7</accession>
<dbReference type="Proteomes" id="UP001497623">
    <property type="component" value="Unassembled WGS sequence"/>
</dbReference>
<evidence type="ECO:0000313" key="2">
    <source>
        <dbReference type="EMBL" id="CAL4123165.1"/>
    </source>
</evidence>
<proteinExistence type="predicted"/>
<dbReference type="Gene3D" id="3.40.630.30">
    <property type="match status" value="1"/>
</dbReference>
<evidence type="ECO:0000259" key="1">
    <source>
        <dbReference type="PROSITE" id="PS51186"/>
    </source>
</evidence>
<gene>
    <name evidence="2" type="ORF">MNOR_LOCUS23853</name>
</gene>
<protein>
    <recommendedName>
        <fullName evidence="1">N-acetyltransferase domain-containing protein</fullName>
    </recommendedName>
</protein>
<dbReference type="EMBL" id="CAXKWB010021422">
    <property type="protein sequence ID" value="CAL4123165.1"/>
    <property type="molecule type" value="Genomic_DNA"/>
</dbReference>
<comment type="caution">
    <text evidence="2">The sequence shown here is derived from an EMBL/GenBank/DDBJ whole genome shotgun (WGS) entry which is preliminary data.</text>
</comment>
<keyword evidence="3" id="KW-1185">Reference proteome</keyword>
<dbReference type="GO" id="GO:0008080">
    <property type="term" value="F:N-acetyltransferase activity"/>
    <property type="evidence" value="ECO:0007669"/>
    <property type="project" value="TreeGrafter"/>
</dbReference>
<sequence length="218" mass="24592">MSDIEYPLLTESDLPELRTLIKEAFAPREPTTLCLHATPDEVMTYFMDITEECIKNNGQIHVGARDPNSGKLVGCCVNNILTKERMHSPWTYAKVTNDKERTFREIFIEVESHDDVMTRDNVDRLFEYALLTVDPNFGGKGIAKKLVKMSEEVAIKEGVKVGLTVTTNIISQNIFTKLGYKVYHTMDYATLEIGGKRVLDPVPAGETKGLILQSKFLF</sequence>
<organism evidence="2 3">
    <name type="scientific">Meganyctiphanes norvegica</name>
    <name type="common">Northern krill</name>
    <name type="synonym">Thysanopoda norvegica</name>
    <dbReference type="NCBI Taxonomy" id="48144"/>
    <lineage>
        <taxon>Eukaryota</taxon>
        <taxon>Metazoa</taxon>
        <taxon>Ecdysozoa</taxon>
        <taxon>Arthropoda</taxon>
        <taxon>Crustacea</taxon>
        <taxon>Multicrustacea</taxon>
        <taxon>Malacostraca</taxon>
        <taxon>Eumalacostraca</taxon>
        <taxon>Eucarida</taxon>
        <taxon>Euphausiacea</taxon>
        <taxon>Euphausiidae</taxon>
        <taxon>Meganyctiphanes</taxon>
    </lineage>
</organism>
<feature type="domain" description="N-acetyltransferase" evidence="1">
    <location>
        <begin position="4"/>
        <end position="200"/>
    </location>
</feature>
<name>A0AAV2RGJ7_MEGNR</name>